<dbReference type="FunFam" id="3.20.20.70:FF:000009">
    <property type="entry name" value="1-(5-phosphoribosyl)-5-[(5-phosphoribosylamino)methylideneamino] imidazole-4-carboxamide isomerase"/>
    <property type="match status" value="1"/>
</dbReference>
<evidence type="ECO:0000313" key="14">
    <source>
        <dbReference type="Proteomes" id="UP000325785"/>
    </source>
</evidence>
<evidence type="ECO:0000313" key="13">
    <source>
        <dbReference type="Proteomes" id="UP000051401"/>
    </source>
</evidence>
<dbReference type="AlphaFoldDB" id="A0A0T5P423"/>
<dbReference type="KEGG" id="rid:RIdsm_02277"/>
<dbReference type="GO" id="GO:0003949">
    <property type="term" value="F:1-(5-phosphoribosyl)-5-[(5-phosphoribosylamino)methylideneamino]imidazole-4-carboxamide isomerase activity"/>
    <property type="evidence" value="ECO:0007669"/>
    <property type="project" value="UniProtKB-UniRule"/>
</dbReference>
<dbReference type="STRING" id="540747.SAMN04488031_1146"/>
<dbReference type="Gene3D" id="3.20.20.70">
    <property type="entry name" value="Aldolase class I"/>
    <property type="match status" value="1"/>
</dbReference>
<evidence type="ECO:0000256" key="7">
    <source>
        <dbReference type="ARBA" id="ARBA00023102"/>
    </source>
</evidence>
<keyword evidence="7 9" id="KW-0368">Histidine biosynthesis</keyword>
<dbReference type="HAMAP" id="MF_01014">
    <property type="entry name" value="HisA"/>
    <property type="match status" value="1"/>
</dbReference>
<dbReference type="InterPro" id="IPR006062">
    <property type="entry name" value="His_biosynth"/>
</dbReference>
<dbReference type="CDD" id="cd04732">
    <property type="entry name" value="HisA"/>
    <property type="match status" value="1"/>
</dbReference>
<dbReference type="PANTHER" id="PTHR43090:SF2">
    <property type="entry name" value="1-(5-PHOSPHORIBOSYL)-5-[(5-PHOSPHORIBOSYLAMINO)METHYLIDENEAMINO] IMIDAZOLE-4-CARBOXAMIDE ISOMERASE"/>
    <property type="match status" value="1"/>
</dbReference>
<keyword evidence="6 9" id="KW-0028">Amino-acid biosynthesis</keyword>
<dbReference type="Proteomes" id="UP000051401">
    <property type="component" value="Unassembled WGS sequence"/>
</dbReference>
<dbReference type="RefSeq" id="WP_057819292.1">
    <property type="nucleotide sequence ID" value="NZ_CAXRJZ010000092.1"/>
</dbReference>
<comment type="subcellular location">
    <subcellularLocation>
        <location evidence="2 9">Cytoplasm</location>
    </subcellularLocation>
</comment>
<dbReference type="PANTHER" id="PTHR43090">
    <property type="entry name" value="1-(5-PHOSPHORIBOSYL)-5-[(5-PHOSPHORIBOSYLAMINO)METHYLIDENEAMINO] IMIDAZOLE-4-CARBOXAMIDE ISOMERASE"/>
    <property type="match status" value="1"/>
</dbReference>
<dbReference type="GO" id="GO:0005737">
    <property type="term" value="C:cytoplasm"/>
    <property type="evidence" value="ECO:0007669"/>
    <property type="project" value="UniProtKB-SubCell"/>
</dbReference>
<dbReference type="InterPro" id="IPR011060">
    <property type="entry name" value="RibuloseP-bd_barrel"/>
</dbReference>
<name>A0A0T5P423_9RHOB</name>
<dbReference type="Proteomes" id="UP000325785">
    <property type="component" value="Chromosome"/>
</dbReference>
<dbReference type="InterPro" id="IPR023016">
    <property type="entry name" value="HisA/PriA"/>
</dbReference>
<evidence type="ECO:0000256" key="2">
    <source>
        <dbReference type="ARBA" id="ARBA00004496"/>
    </source>
</evidence>
<evidence type="ECO:0000256" key="8">
    <source>
        <dbReference type="ARBA" id="ARBA00023235"/>
    </source>
</evidence>
<dbReference type="Pfam" id="PF00977">
    <property type="entry name" value="His_biosynth"/>
    <property type="match status" value="1"/>
</dbReference>
<reference evidence="12 14" key="2">
    <citation type="submission" date="2018-08" db="EMBL/GenBank/DDBJ databases">
        <title>Genetic Globetrotter - A new plasmid hitch-hiking vast phylogenetic and geographic distances.</title>
        <authorList>
            <person name="Vollmers J."/>
            <person name="Petersen J."/>
        </authorList>
    </citation>
    <scope>NUCLEOTIDE SEQUENCE [LARGE SCALE GENOMIC DNA]</scope>
    <source>
        <strain evidence="12 14">DSM 26383</strain>
    </source>
</reference>
<evidence type="ECO:0000256" key="6">
    <source>
        <dbReference type="ARBA" id="ARBA00022605"/>
    </source>
</evidence>
<evidence type="ECO:0000313" key="11">
    <source>
        <dbReference type="EMBL" id="KRS15808.1"/>
    </source>
</evidence>
<organism evidence="11 13">
    <name type="scientific">Roseovarius indicus</name>
    <dbReference type="NCBI Taxonomy" id="540747"/>
    <lineage>
        <taxon>Bacteria</taxon>
        <taxon>Pseudomonadati</taxon>
        <taxon>Pseudomonadota</taxon>
        <taxon>Alphaproteobacteria</taxon>
        <taxon>Rhodobacterales</taxon>
        <taxon>Roseobacteraceae</taxon>
        <taxon>Roseovarius</taxon>
    </lineage>
</organism>
<evidence type="ECO:0000256" key="4">
    <source>
        <dbReference type="ARBA" id="ARBA00009667"/>
    </source>
</evidence>
<dbReference type="EMBL" id="CP031598">
    <property type="protein sequence ID" value="QEW26477.1"/>
    <property type="molecule type" value="Genomic_DNA"/>
</dbReference>
<protein>
    <recommendedName>
        <fullName evidence="9">1-(5-phosphoribosyl)-5-[(5-phosphoribosylamino)methylideneamino] imidazole-4-carboxamide isomerase</fullName>
        <ecNumber evidence="9">5.3.1.16</ecNumber>
    </recommendedName>
    <alternativeName>
        <fullName evidence="9">Phosphoribosylformimino-5-aminoimidazole carboxamide ribotide isomerase</fullName>
    </alternativeName>
</protein>
<proteinExistence type="inferred from homology"/>
<feature type="active site" description="Proton donor" evidence="9">
    <location>
        <position position="128"/>
    </location>
</feature>
<dbReference type="OrthoDB" id="9807749at2"/>
<dbReference type="GO" id="GO:0000105">
    <property type="term" value="P:L-histidine biosynthetic process"/>
    <property type="evidence" value="ECO:0007669"/>
    <property type="project" value="UniProtKB-UniRule"/>
</dbReference>
<gene>
    <name evidence="12" type="primary">hisA_2</name>
    <name evidence="9" type="synonym">hisA</name>
    <name evidence="12" type="ORF">RIdsm_02277</name>
    <name evidence="11" type="ORF">XM52_21150</name>
</gene>
<comment type="similarity">
    <text evidence="4 9 10">Belongs to the HisA/HisF family.</text>
</comment>
<keyword evidence="5 9" id="KW-0963">Cytoplasm</keyword>
<dbReference type="UniPathway" id="UPA00031">
    <property type="reaction ID" value="UER00009"/>
</dbReference>
<dbReference type="InterPro" id="IPR044524">
    <property type="entry name" value="Isoase_HisA-like"/>
</dbReference>
<dbReference type="EMBL" id="LAXI01000018">
    <property type="protein sequence ID" value="KRS15808.1"/>
    <property type="molecule type" value="Genomic_DNA"/>
</dbReference>
<dbReference type="InterPro" id="IPR013785">
    <property type="entry name" value="Aldolase_TIM"/>
</dbReference>
<reference evidence="11 13" key="1">
    <citation type="submission" date="2015-04" db="EMBL/GenBank/DDBJ databases">
        <title>The draft genome sequence of Roseovarius indicus B108T.</title>
        <authorList>
            <person name="Li G."/>
            <person name="Lai Q."/>
            <person name="Shao Z."/>
            <person name="Yan P."/>
        </authorList>
    </citation>
    <scope>NUCLEOTIDE SEQUENCE [LARGE SCALE GENOMIC DNA]</scope>
    <source>
        <strain evidence="11 13">B108</strain>
    </source>
</reference>
<evidence type="ECO:0000256" key="5">
    <source>
        <dbReference type="ARBA" id="ARBA00022490"/>
    </source>
</evidence>
<feature type="active site" description="Proton acceptor" evidence="9">
    <location>
        <position position="8"/>
    </location>
</feature>
<keyword evidence="8 9" id="KW-0413">Isomerase</keyword>
<evidence type="ECO:0000256" key="3">
    <source>
        <dbReference type="ARBA" id="ARBA00005133"/>
    </source>
</evidence>
<sequence>MIIYPTLELYNGKVVSLTRGRLEEPVIWHVDPIETVKKFAADGASWLHVTDINALAGDGDNNELLEQIIRAAGIPVQLGGGFRSRDGVMRWIDKGAGRVVIGTMAAHDPDAVKELAKYYPDQIVLAVDIFDGSVMTEGWRTRSAFVPETYVAAFEEAPLAGIIVTDIDADIEDTDGSLGVISGLAKQTRHNVIARGTVRTADDVARLKYIPNIEGTLIGRALLSKDIDLKEALEIAAAEGEPIAEFQ</sequence>
<evidence type="ECO:0000256" key="10">
    <source>
        <dbReference type="RuleBase" id="RU003657"/>
    </source>
</evidence>
<dbReference type="EC" id="5.3.1.16" evidence="9"/>
<dbReference type="PATRIC" id="fig|540747.5.peg.1997"/>
<evidence type="ECO:0000313" key="12">
    <source>
        <dbReference type="EMBL" id="QEW26477.1"/>
    </source>
</evidence>
<evidence type="ECO:0000256" key="9">
    <source>
        <dbReference type="HAMAP-Rule" id="MF_01014"/>
    </source>
</evidence>
<accession>A0A0T5P423</accession>
<dbReference type="SUPFAM" id="SSF51366">
    <property type="entry name" value="Ribulose-phoshate binding barrel"/>
    <property type="match status" value="1"/>
</dbReference>
<comment type="pathway">
    <text evidence="3 9">Amino-acid biosynthesis; L-histidine biosynthesis; L-histidine from 5-phospho-alpha-D-ribose 1-diphosphate: step 4/9.</text>
</comment>
<comment type="catalytic activity">
    <reaction evidence="1 9">
        <text>1-(5-phospho-beta-D-ribosyl)-5-[(5-phospho-beta-D-ribosylamino)methylideneamino]imidazole-4-carboxamide = 5-[(5-phospho-1-deoxy-D-ribulos-1-ylimino)methylamino]-1-(5-phospho-beta-D-ribosyl)imidazole-4-carboxamide</text>
        <dbReference type="Rhea" id="RHEA:15469"/>
        <dbReference type="ChEBI" id="CHEBI:58435"/>
        <dbReference type="ChEBI" id="CHEBI:58525"/>
        <dbReference type="EC" id="5.3.1.16"/>
    </reaction>
</comment>
<evidence type="ECO:0000256" key="1">
    <source>
        <dbReference type="ARBA" id="ARBA00000901"/>
    </source>
</evidence>
<dbReference type="GO" id="GO:0000162">
    <property type="term" value="P:L-tryptophan biosynthetic process"/>
    <property type="evidence" value="ECO:0007669"/>
    <property type="project" value="TreeGrafter"/>
</dbReference>
<keyword evidence="13" id="KW-1185">Reference proteome</keyword>